<dbReference type="AlphaFoldDB" id="A0A086SV43"/>
<accession>A0A086SV43</accession>
<dbReference type="Pfam" id="PF11951">
    <property type="entry name" value="Fungal_trans_2"/>
    <property type="match status" value="1"/>
</dbReference>
<feature type="compositionally biased region" description="Polar residues" evidence="3">
    <location>
        <begin position="129"/>
        <end position="140"/>
    </location>
</feature>
<feature type="domain" description="Zn(2)-C6 fungal-type" evidence="4">
    <location>
        <begin position="28"/>
        <end position="56"/>
    </location>
</feature>
<evidence type="ECO:0000256" key="2">
    <source>
        <dbReference type="ARBA" id="ARBA00023242"/>
    </source>
</evidence>
<dbReference type="GO" id="GO:0005634">
    <property type="term" value="C:nucleus"/>
    <property type="evidence" value="ECO:0007669"/>
    <property type="project" value="UniProtKB-SubCell"/>
</dbReference>
<keyword evidence="2" id="KW-0539">Nucleus</keyword>
<evidence type="ECO:0000256" key="3">
    <source>
        <dbReference type="SAM" id="MobiDB-lite"/>
    </source>
</evidence>
<dbReference type="CDD" id="cd00067">
    <property type="entry name" value="GAL4"/>
    <property type="match status" value="1"/>
</dbReference>
<name>A0A086SV43_HAPC1</name>
<gene>
    <name evidence="5" type="ORF">ACRE_083210</name>
</gene>
<keyword evidence="6" id="KW-1185">Reference proteome</keyword>
<dbReference type="InterPro" id="IPR036864">
    <property type="entry name" value="Zn2-C6_fun-type_DNA-bd_sf"/>
</dbReference>
<evidence type="ECO:0000259" key="4">
    <source>
        <dbReference type="PROSITE" id="PS50048"/>
    </source>
</evidence>
<dbReference type="HOGENOM" id="CLU_031213_0_0_1"/>
<dbReference type="PANTHER" id="PTHR37534">
    <property type="entry name" value="TRANSCRIPTIONAL ACTIVATOR PROTEIN UGA3"/>
    <property type="match status" value="1"/>
</dbReference>
<dbReference type="Proteomes" id="UP000029964">
    <property type="component" value="Unassembled WGS sequence"/>
</dbReference>
<feature type="region of interest" description="Disordered" evidence="3">
    <location>
        <begin position="1"/>
        <end position="29"/>
    </location>
</feature>
<dbReference type="SUPFAM" id="SSF57701">
    <property type="entry name" value="Zn2/Cys6 DNA-binding domain"/>
    <property type="match status" value="1"/>
</dbReference>
<dbReference type="EMBL" id="JPKY01000153">
    <property type="protein sequence ID" value="KFH40975.1"/>
    <property type="molecule type" value="Genomic_DNA"/>
</dbReference>
<dbReference type="GO" id="GO:0045944">
    <property type="term" value="P:positive regulation of transcription by RNA polymerase II"/>
    <property type="evidence" value="ECO:0007669"/>
    <property type="project" value="TreeGrafter"/>
</dbReference>
<comment type="subcellular location">
    <subcellularLocation>
        <location evidence="1">Nucleus</location>
    </subcellularLocation>
</comment>
<feature type="region of interest" description="Disordered" evidence="3">
    <location>
        <begin position="67"/>
        <end position="157"/>
    </location>
</feature>
<dbReference type="PROSITE" id="PS50048">
    <property type="entry name" value="ZN2_CY6_FUNGAL_2"/>
    <property type="match status" value="1"/>
</dbReference>
<evidence type="ECO:0000313" key="6">
    <source>
        <dbReference type="Proteomes" id="UP000029964"/>
    </source>
</evidence>
<feature type="compositionally biased region" description="Low complexity" evidence="3">
    <location>
        <begin position="1"/>
        <end position="11"/>
    </location>
</feature>
<feature type="compositionally biased region" description="Polar residues" evidence="3">
    <location>
        <begin position="104"/>
        <end position="117"/>
    </location>
</feature>
<evidence type="ECO:0000313" key="5">
    <source>
        <dbReference type="EMBL" id="KFH40975.1"/>
    </source>
</evidence>
<dbReference type="GO" id="GO:0000976">
    <property type="term" value="F:transcription cis-regulatory region binding"/>
    <property type="evidence" value="ECO:0007669"/>
    <property type="project" value="TreeGrafter"/>
</dbReference>
<organism evidence="5 6">
    <name type="scientific">Hapsidospora chrysogenum (strain ATCC 11550 / CBS 779.69 / DSM 880 / IAM 14645 / JCM 23072 / IMI 49137)</name>
    <name type="common">Acremonium chrysogenum</name>
    <dbReference type="NCBI Taxonomy" id="857340"/>
    <lineage>
        <taxon>Eukaryota</taxon>
        <taxon>Fungi</taxon>
        <taxon>Dikarya</taxon>
        <taxon>Ascomycota</taxon>
        <taxon>Pezizomycotina</taxon>
        <taxon>Sordariomycetes</taxon>
        <taxon>Hypocreomycetidae</taxon>
        <taxon>Hypocreales</taxon>
        <taxon>Bionectriaceae</taxon>
        <taxon>Hapsidospora</taxon>
    </lineage>
</organism>
<dbReference type="OrthoDB" id="4491390at2759"/>
<feature type="compositionally biased region" description="Low complexity" evidence="3">
    <location>
        <begin position="212"/>
        <end position="227"/>
    </location>
</feature>
<dbReference type="GO" id="GO:0008270">
    <property type="term" value="F:zinc ion binding"/>
    <property type="evidence" value="ECO:0007669"/>
    <property type="project" value="InterPro"/>
</dbReference>
<dbReference type="InterPro" id="IPR021858">
    <property type="entry name" value="Fun_TF"/>
</dbReference>
<feature type="compositionally biased region" description="Pro residues" evidence="3">
    <location>
        <begin position="230"/>
        <end position="241"/>
    </location>
</feature>
<dbReference type="GO" id="GO:0000981">
    <property type="term" value="F:DNA-binding transcription factor activity, RNA polymerase II-specific"/>
    <property type="evidence" value="ECO:0007669"/>
    <property type="project" value="InterPro"/>
</dbReference>
<proteinExistence type="predicted"/>
<evidence type="ECO:0000256" key="1">
    <source>
        <dbReference type="ARBA" id="ARBA00004123"/>
    </source>
</evidence>
<comment type="caution">
    <text evidence="5">The sequence shown here is derived from an EMBL/GenBank/DDBJ whole genome shotgun (WGS) entry which is preliminary data.</text>
</comment>
<reference evidence="6" key="1">
    <citation type="journal article" date="2014" name="Genome Announc.">
        <title>Genome sequence and annotation of Acremonium chrysogenum, producer of the beta-lactam antibiotic cephalosporin C.</title>
        <authorList>
            <person name="Terfehr D."/>
            <person name="Dahlmann T.A."/>
            <person name="Specht T."/>
            <person name="Zadra I."/>
            <person name="Kuernsteiner H."/>
            <person name="Kueck U."/>
        </authorList>
    </citation>
    <scope>NUCLEOTIDE SEQUENCE [LARGE SCALE GENOMIC DNA]</scope>
    <source>
        <strain evidence="6">ATCC 11550 / CBS 779.69 / DSM 880 / IAM 14645 / JCM 23072 / IMI 49137</strain>
    </source>
</reference>
<protein>
    <recommendedName>
        <fullName evidence="4">Zn(2)-C6 fungal-type domain-containing protein</fullName>
    </recommendedName>
</protein>
<feature type="region of interest" description="Disordered" evidence="3">
    <location>
        <begin position="212"/>
        <end position="259"/>
    </location>
</feature>
<dbReference type="PANTHER" id="PTHR37534:SF51">
    <property type="entry name" value="ACRIFLAVINE SENSITIVITY CONTROL PROTEIN ACR-2"/>
    <property type="match status" value="1"/>
</dbReference>
<sequence length="570" mass="61463">MPRSAAAASSSKEARPRGKPRGIRRDRDCRSCKDRGIKCDLNRPRCLPCVEAKLPCGGWPQRIVWTGETRPQGPSVAAAKRSSSSSSSSSRKHGVDAGPRKTTRAQLGSSDGNNTAPSRDPAAKPIGTQAYSSHDTTVPPSTEDIPTPYHPDAQSEDCQQIGLAERLSTLCNSLKFAQKSIEGHGFSADKVSQLVPRINAYLQARVQMTTSAATDTAAAPPSLPSLSQYPPVPHPGAPPDLPGLTTPTAPAGGGAPVIGGGGNDTDTAEFYRLTALASLSEALETAHPVAFLGIAVFAFFEVVMDADFGAWQVHLRGARSLLDHHCSRREDLDSLLRRVTGFAELLAYFAWWDVIGTVIRRLSGHPGADERLIFLDWHRTTMGDEFFGTVGCHPETFRLLISLAETAADLQGGNPLVAAEEVSRQRSRYAQAMGQLLLLGSDATDDGRCRDTWRCAAAIAVLTWHSSHATATARVAGKADDGPGDDDNTRAALDAAVDRICEVLAEASPSSQFYTHMATPAFFAGINATSLRQCNVLRMYWGRCRIGKHPRYWGARAECEERWRRKGIVL</sequence>
<dbReference type="InterPro" id="IPR001138">
    <property type="entry name" value="Zn2Cys6_DnaBD"/>
</dbReference>